<organism evidence="1 2">
    <name type="scientific">Allacma fusca</name>
    <dbReference type="NCBI Taxonomy" id="39272"/>
    <lineage>
        <taxon>Eukaryota</taxon>
        <taxon>Metazoa</taxon>
        <taxon>Ecdysozoa</taxon>
        <taxon>Arthropoda</taxon>
        <taxon>Hexapoda</taxon>
        <taxon>Collembola</taxon>
        <taxon>Symphypleona</taxon>
        <taxon>Sminthuridae</taxon>
        <taxon>Allacma</taxon>
    </lineage>
</organism>
<evidence type="ECO:0000313" key="2">
    <source>
        <dbReference type="Proteomes" id="UP000708208"/>
    </source>
</evidence>
<dbReference type="Proteomes" id="UP000708208">
    <property type="component" value="Unassembled WGS sequence"/>
</dbReference>
<evidence type="ECO:0000313" key="1">
    <source>
        <dbReference type="EMBL" id="CAG7730649.1"/>
    </source>
</evidence>
<reference evidence="1" key="1">
    <citation type="submission" date="2021-06" db="EMBL/GenBank/DDBJ databases">
        <authorList>
            <person name="Hodson N. C."/>
            <person name="Mongue J. A."/>
            <person name="Jaron S. K."/>
        </authorList>
    </citation>
    <scope>NUCLEOTIDE SEQUENCE</scope>
</reference>
<name>A0A8J2K3K2_9HEXA</name>
<gene>
    <name evidence="1" type="ORF">AFUS01_LOCUS19274</name>
</gene>
<proteinExistence type="predicted"/>
<accession>A0A8J2K3K2</accession>
<dbReference type="EMBL" id="CAJVCH010197611">
    <property type="protein sequence ID" value="CAG7730649.1"/>
    <property type="molecule type" value="Genomic_DNA"/>
</dbReference>
<protein>
    <submittedName>
        <fullName evidence="1">Uncharacterized protein</fullName>
    </submittedName>
</protein>
<dbReference type="AlphaFoldDB" id="A0A8J2K3K2"/>
<keyword evidence="2" id="KW-1185">Reference proteome</keyword>
<feature type="non-terminal residue" evidence="1">
    <location>
        <position position="1"/>
    </location>
</feature>
<comment type="caution">
    <text evidence="1">The sequence shown here is derived from an EMBL/GenBank/DDBJ whole genome shotgun (WGS) entry which is preliminary data.</text>
</comment>
<sequence>PASKNINNVNFFSICRMNNTPS</sequence>